<dbReference type="Pfam" id="PF00271">
    <property type="entry name" value="Helicase_C"/>
    <property type="match status" value="1"/>
</dbReference>
<dbReference type="InterPro" id="IPR014001">
    <property type="entry name" value="Helicase_ATP-bd"/>
</dbReference>
<dbReference type="OrthoDB" id="9804325at2"/>
<organism evidence="18 19">
    <name type="scientific">Hoeflea olei</name>
    <dbReference type="NCBI Taxonomy" id="1480615"/>
    <lineage>
        <taxon>Bacteria</taxon>
        <taxon>Pseudomonadati</taxon>
        <taxon>Pseudomonadota</taxon>
        <taxon>Alphaproteobacteria</taxon>
        <taxon>Hyphomicrobiales</taxon>
        <taxon>Rhizobiaceae</taxon>
        <taxon>Hoeflea</taxon>
    </lineage>
</organism>
<dbReference type="PROSITE" id="PS51192">
    <property type="entry name" value="HELICASE_ATP_BIND_1"/>
    <property type="match status" value="1"/>
</dbReference>
<reference evidence="18 19" key="1">
    <citation type="submission" date="2015-12" db="EMBL/GenBank/DDBJ databases">
        <authorList>
            <person name="Shamseldin A."/>
            <person name="Moawad H."/>
            <person name="Abd El-Rahim W.M."/>
            <person name="Sadowsky M.J."/>
        </authorList>
    </citation>
    <scope>NUCLEOTIDE SEQUENCE [LARGE SCALE GENOMIC DNA]</scope>
    <source>
        <strain evidence="18 19">JC234</strain>
    </source>
</reference>
<dbReference type="PROSITE" id="PS51194">
    <property type="entry name" value="HELICASE_CTER"/>
    <property type="match status" value="1"/>
</dbReference>
<dbReference type="Proteomes" id="UP000094795">
    <property type="component" value="Unassembled WGS sequence"/>
</dbReference>
<dbReference type="SUPFAM" id="SSF50249">
    <property type="entry name" value="Nucleic acid-binding proteins"/>
    <property type="match status" value="1"/>
</dbReference>
<evidence type="ECO:0000256" key="2">
    <source>
        <dbReference type="ARBA" id="ARBA00017846"/>
    </source>
</evidence>
<dbReference type="GO" id="GO:0016887">
    <property type="term" value="F:ATP hydrolysis activity"/>
    <property type="evidence" value="ECO:0007669"/>
    <property type="project" value="RHEA"/>
</dbReference>
<dbReference type="NCBIfam" id="NF008168">
    <property type="entry name" value="PRK10917.2-2"/>
    <property type="match status" value="1"/>
</dbReference>
<dbReference type="SMART" id="SM00487">
    <property type="entry name" value="DEXDc"/>
    <property type="match status" value="1"/>
</dbReference>
<comment type="catalytic activity">
    <reaction evidence="12 15">
        <text>Couples ATP hydrolysis with the unwinding of duplex DNA by translocating in the 3'-5' direction.</text>
        <dbReference type="EC" id="5.6.2.4"/>
    </reaction>
</comment>
<comment type="similarity">
    <text evidence="1 15">Belongs to the helicase family. RecG subfamily.</text>
</comment>
<dbReference type="RefSeq" id="WP_066180884.1">
    <property type="nucleotide sequence ID" value="NZ_LQZT01000034.1"/>
</dbReference>
<dbReference type="EC" id="5.6.2.4" evidence="13 15"/>
<evidence type="ECO:0000256" key="5">
    <source>
        <dbReference type="ARBA" id="ARBA00022801"/>
    </source>
</evidence>
<dbReference type="AlphaFoldDB" id="A0A1C1YSN0"/>
<proteinExistence type="inferred from homology"/>
<dbReference type="Gene3D" id="3.40.50.300">
    <property type="entry name" value="P-loop containing nucleotide triphosphate hydrolases"/>
    <property type="match status" value="2"/>
</dbReference>
<gene>
    <name evidence="18" type="ORF">AWJ14_16430</name>
</gene>
<dbReference type="NCBIfam" id="NF008164">
    <property type="entry name" value="PRK10917.1-2"/>
    <property type="match status" value="1"/>
</dbReference>
<keyword evidence="8" id="KW-0238">DNA-binding</keyword>
<dbReference type="GO" id="GO:0006281">
    <property type="term" value="P:DNA repair"/>
    <property type="evidence" value="ECO:0007669"/>
    <property type="project" value="UniProtKB-UniRule"/>
</dbReference>
<dbReference type="PANTHER" id="PTHR47964">
    <property type="entry name" value="ATP-DEPENDENT DNA HELICASE HOMOLOG RECG, CHLOROPLASTIC"/>
    <property type="match status" value="1"/>
</dbReference>
<dbReference type="GO" id="GO:0006310">
    <property type="term" value="P:DNA recombination"/>
    <property type="evidence" value="ECO:0007669"/>
    <property type="project" value="UniProtKB-UniRule"/>
</dbReference>
<dbReference type="GO" id="GO:0005524">
    <property type="term" value="F:ATP binding"/>
    <property type="evidence" value="ECO:0007669"/>
    <property type="project" value="UniProtKB-KW"/>
</dbReference>
<dbReference type="NCBIfam" id="TIGR00643">
    <property type="entry name" value="recG"/>
    <property type="match status" value="1"/>
</dbReference>
<feature type="domain" description="Helicase ATP-binding" evidence="16">
    <location>
        <begin position="288"/>
        <end position="449"/>
    </location>
</feature>
<dbReference type="InterPro" id="IPR047112">
    <property type="entry name" value="RecG/Mfd"/>
</dbReference>
<accession>A0A1C1YSN0</accession>
<keyword evidence="5 15" id="KW-0378">Hydrolase</keyword>
<dbReference type="CDD" id="cd04488">
    <property type="entry name" value="RecG_wedge_OBF"/>
    <property type="match status" value="1"/>
</dbReference>
<evidence type="ECO:0000256" key="11">
    <source>
        <dbReference type="ARBA" id="ARBA00023235"/>
    </source>
</evidence>
<dbReference type="CDD" id="cd17992">
    <property type="entry name" value="DEXHc_RecG"/>
    <property type="match status" value="1"/>
</dbReference>
<dbReference type="GO" id="GO:0043138">
    <property type="term" value="F:3'-5' DNA helicase activity"/>
    <property type="evidence" value="ECO:0007669"/>
    <property type="project" value="UniProtKB-EC"/>
</dbReference>
<dbReference type="SMART" id="SM00490">
    <property type="entry name" value="HELICc"/>
    <property type="match status" value="1"/>
</dbReference>
<evidence type="ECO:0000256" key="3">
    <source>
        <dbReference type="ARBA" id="ARBA00022741"/>
    </source>
</evidence>
<keyword evidence="6 15" id="KW-0347">Helicase</keyword>
<evidence type="ECO:0000256" key="13">
    <source>
        <dbReference type="ARBA" id="ARBA00034808"/>
    </source>
</evidence>
<protein>
    <recommendedName>
        <fullName evidence="2 15">ATP-dependent DNA helicase RecG</fullName>
        <ecNumber evidence="13 15">5.6.2.4</ecNumber>
    </recommendedName>
</protein>
<evidence type="ECO:0000256" key="9">
    <source>
        <dbReference type="ARBA" id="ARBA00023172"/>
    </source>
</evidence>
<dbReference type="Gene3D" id="2.40.50.140">
    <property type="entry name" value="Nucleic acid-binding proteins"/>
    <property type="match status" value="1"/>
</dbReference>
<comment type="catalytic activity">
    <reaction evidence="14 15">
        <text>ATP + H2O = ADP + phosphate + H(+)</text>
        <dbReference type="Rhea" id="RHEA:13065"/>
        <dbReference type="ChEBI" id="CHEBI:15377"/>
        <dbReference type="ChEBI" id="CHEBI:15378"/>
        <dbReference type="ChEBI" id="CHEBI:30616"/>
        <dbReference type="ChEBI" id="CHEBI:43474"/>
        <dbReference type="ChEBI" id="CHEBI:456216"/>
        <dbReference type="EC" id="5.6.2.4"/>
    </reaction>
</comment>
<evidence type="ECO:0000256" key="8">
    <source>
        <dbReference type="ARBA" id="ARBA00023125"/>
    </source>
</evidence>
<comment type="caution">
    <text evidence="18">The sequence shown here is derived from an EMBL/GenBank/DDBJ whole genome shotgun (WGS) entry which is preliminary data.</text>
</comment>
<keyword evidence="3 15" id="KW-0547">Nucleotide-binding</keyword>
<evidence type="ECO:0000256" key="15">
    <source>
        <dbReference type="RuleBase" id="RU363016"/>
    </source>
</evidence>
<keyword evidence="11" id="KW-0413">Isomerase</keyword>
<dbReference type="STRING" id="1480615.AWJ14_16430"/>
<keyword evidence="10 15" id="KW-0234">DNA repair</keyword>
<dbReference type="InterPro" id="IPR001650">
    <property type="entry name" value="Helicase_C-like"/>
</dbReference>
<dbReference type="InterPro" id="IPR011545">
    <property type="entry name" value="DEAD/DEAH_box_helicase_dom"/>
</dbReference>
<dbReference type="NCBIfam" id="NF008165">
    <property type="entry name" value="PRK10917.1-3"/>
    <property type="match status" value="1"/>
</dbReference>
<evidence type="ECO:0000256" key="7">
    <source>
        <dbReference type="ARBA" id="ARBA00022840"/>
    </source>
</evidence>
<evidence type="ECO:0000256" key="4">
    <source>
        <dbReference type="ARBA" id="ARBA00022763"/>
    </source>
</evidence>
<evidence type="ECO:0000259" key="16">
    <source>
        <dbReference type="PROSITE" id="PS51192"/>
    </source>
</evidence>
<dbReference type="InterPro" id="IPR033454">
    <property type="entry name" value="RecG_wedge"/>
</dbReference>
<name>A0A1C1YSN0_9HYPH</name>
<evidence type="ECO:0000256" key="10">
    <source>
        <dbReference type="ARBA" id="ARBA00023204"/>
    </source>
</evidence>
<sequence>MRPLDLDPLFKSVESLPGIGPKLAEALARVTGRESPEDTRALDLVLLPPHGLIDRSRKSEIATAPEGVIATLDVRVDRHQPAPPGRRSAPYRVFVHDETGEMALTFFHSKQAWLEKLLPVGEKVMISGKVEWFNGRPSMVHPDHVVREAEAENFPLIEPVYPLTAGLSTKVLRRSIESALALVPHLPEWADPHLVARNSFPEFSEAVRSLHHPESAHDVNPLAPARRRLAYDELLAGQLSLALVRQTLRKLPGTPVSAEGRLRQAILDALPFSLTASQQTAVTEILADMAGADRMLRLLQGDVGSGKTAVAMMAMADAVEAGGQAVLMAPTEILARQHFATIEKMARSAGIEVAVLTSRAKGRERTELLDRIASGAAQIVIGTHALFQESVSYANLTLAVVDEQHRFGVHQRLRLTAKGAAPHMLVMTATPIPRTLVLAAFGDMDVSKLTEKPAGRQPIATVTIPDERIGDIVDRLKAALRDGKKAYWICPLVEDSDESDLMSVESRHASLAKAFGPELAPLVALVHGRMSAEEKDRAMGAFKEGQTRLLVATTVIEVGVDVPDATIMVIEHAERFGLAQLHQLRGRVGRGTGASSCILLYHGPLGETAEARLKVLRESEDGFRIAEEDLKLRGEGEVLGTRQSGLPGFRLADLAVHADLLEIARTDARNVLETDPGLAGERGKALRMLLYLMRRDEAIRFLRAG</sequence>
<keyword evidence="4 15" id="KW-0227">DNA damage</keyword>
<evidence type="ECO:0000259" key="17">
    <source>
        <dbReference type="PROSITE" id="PS51194"/>
    </source>
</evidence>
<comment type="function">
    <text evidence="15">Plays a critical role in recombination and DNA repair. Helps process Holliday junction intermediates to mature products by catalyzing branch migration. Has replication fork regression activity, unwinds stalled or blocked replication forks to make a HJ that can be resolved. Has a DNA unwinding activity characteristic of a DNA helicase with 3'-5' polarity.</text>
</comment>
<keyword evidence="19" id="KW-1185">Reference proteome</keyword>
<keyword evidence="9 15" id="KW-0233">DNA recombination</keyword>
<dbReference type="EMBL" id="LQZT01000034">
    <property type="protein sequence ID" value="OCW56533.1"/>
    <property type="molecule type" value="Genomic_DNA"/>
</dbReference>
<evidence type="ECO:0000256" key="14">
    <source>
        <dbReference type="ARBA" id="ARBA00048988"/>
    </source>
</evidence>
<dbReference type="InterPro" id="IPR045562">
    <property type="entry name" value="RecG_dom3_C"/>
</dbReference>
<evidence type="ECO:0000256" key="6">
    <source>
        <dbReference type="ARBA" id="ARBA00022806"/>
    </source>
</evidence>
<feature type="domain" description="Helicase C-terminal" evidence="17">
    <location>
        <begin position="471"/>
        <end position="631"/>
    </location>
</feature>
<dbReference type="Pfam" id="PF00270">
    <property type="entry name" value="DEAD"/>
    <property type="match status" value="1"/>
</dbReference>
<dbReference type="Pfam" id="PF19833">
    <property type="entry name" value="RecG_dom3_C"/>
    <property type="match status" value="1"/>
</dbReference>
<keyword evidence="7 15" id="KW-0067">ATP-binding</keyword>
<dbReference type="InterPro" id="IPR004609">
    <property type="entry name" value="ATP-dep_DNA_helicase_RecG"/>
</dbReference>
<evidence type="ECO:0000313" key="19">
    <source>
        <dbReference type="Proteomes" id="UP000094795"/>
    </source>
</evidence>
<dbReference type="SUPFAM" id="SSF52540">
    <property type="entry name" value="P-loop containing nucleoside triphosphate hydrolases"/>
    <property type="match status" value="2"/>
</dbReference>
<evidence type="ECO:0000256" key="12">
    <source>
        <dbReference type="ARBA" id="ARBA00034617"/>
    </source>
</evidence>
<dbReference type="InterPro" id="IPR027417">
    <property type="entry name" value="P-loop_NTPase"/>
</dbReference>
<dbReference type="InterPro" id="IPR012340">
    <property type="entry name" value="NA-bd_OB-fold"/>
</dbReference>
<evidence type="ECO:0000313" key="18">
    <source>
        <dbReference type="EMBL" id="OCW56533.1"/>
    </source>
</evidence>
<evidence type="ECO:0000256" key="1">
    <source>
        <dbReference type="ARBA" id="ARBA00007504"/>
    </source>
</evidence>
<dbReference type="GO" id="GO:0003677">
    <property type="term" value="F:DNA binding"/>
    <property type="evidence" value="ECO:0007669"/>
    <property type="project" value="UniProtKB-KW"/>
</dbReference>
<dbReference type="PANTHER" id="PTHR47964:SF1">
    <property type="entry name" value="ATP-DEPENDENT DNA HELICASE HOMOLOG RECG, CHLOROPLASTIC"/>
    <property type="match status" value="1"/>
</dbReference>
<dbReference type="Pfam" id="PF17191">
    <property type="entry name" value="RecG_wedge"/>
    <property type="match status" value="1"/>
</dbReference>